<feature type="region of interest" description="Disordered" evidence="1">
    <location>
        <begin position="1"/>
        <end position="27"/>
    </location>
</feature>
<evidence type="ECO:0000256" key="1">
    <source>
        <dbReference type="SAM" id="MobiDB-lite"/>
    </source>
</evidence>
<dbReference type="Proteomes" id="UP001501147">
    <property type="component" value="Unassembled WGS sequence"/>
</dbReference>
<reference evidence="3" key="1">
    <citation type="journal article" date="2019" name="Int. J. Syst. Evol. Microbiol.">
        <title>The Global Catalogue of Microorganisms (GCM) 10K type strain sequencing project: providing services to taxonomists for standard genome sequencing and annotation.</title>
        <authorList>
            <consortium name="The Broad Institute Genomics Platform"/>
            <consortium name="The Broad Institute Genome Sequencing Center for Infectious Disease"/>
            <person name="Wu L."/>
            <person name="Ma J."/>
        </authorList>
    </citation>
    <scope>NUCLEOTIDE SEQUENCE [LARGE SCALE GENOMIC DNA]</scope>
    <source>
        <strain evidence="3">JCM 18324</strain>
    </source>
</reference>
<accession>A0ABP9A3N0</accession>
<comment type="caution">
    <text evidence="2">The sequence shown here is derived from an EMBL/GenBank/DDBJ whole genome shotgun (WGS) entry which is preliminary data.</text>
</comment>
<feature type="compositionally biased region" description="Basic and acidic residues" evidence="1">
    <location>
        <begin position="1"/>
        <end position="18"/>
    </location>
</feature>
<keyword evidence="3" id="KW-1185">Reference proteome</keyword>
<name>A0ABP9A3N0_9ACTN</name>
<evidence type="ECO:0000313" key="3">
    <source>
        <dbReference type="Proteomes" id="UP001501147"/>
    </source>
</evidence>
<gene>
    <name evidence="2" type="ORF">GCM10023329_20910</name>
</gene>
<evidence type="ECO:0000313" key="2">
    <source>
        <dbReference type="EMBL" id="GAA4773003.1"/>
    </source>
</evidence>
<protein>
    <submittedName>
        <fullName evidence="2">Uncharacterized protein</fullName>
    </submittedName>
</protein>
<dbReference type="RefSeq" id="WP_345612370.1">
    <property type="nucleotide sequence ID" value="NZ_BAABJV010000003.1"/>
</dbReference>
<proteinExistence type="predicted"/>
<dbReference type="InterPro" id="IPR046301">
    <property type="entry name" value="DUF6416"/>
</dbReference>
<organism evidence="2 3">
    <name type="scientific">Streptomyces sanyensis</name>
    <dbReference type="NCBI Taxonomy" id="568869"/>
    <lineage>
        <taxon>Bacteria</taxon>
        <taxon>Bacillati</taxon>
        <taxon>Actinomycetota</taxon>
        <taxon>Actinomycetes</taxon>
        <taxon>Kitasatosporales</taxon>
        <taxon>Streptomycetaceae</taxon>
        <taxon>Streptomyces</taxon>
    </lineage>
</organism>
<dbReference type="Pfam" id="PF19980">
    <property type="entry name" value="DUF6416"/>
    <property type="match status" value="1"/>
</dbReference>
<dbReference type="EMBL" id="BAABJV010000003">
    <property type="protein sequence ID" value="GAA4773003.1"/>
    <property type="molecule type" value="Genomic_DNA"/>
</dbReference>
<sequence length="142" mass="15574">MTEHLSEVDPRWAKHSGGEGHSGLEWGPEDLERAATFTSELAPQARRVFEYLLRNPGRRVHCTELVDKALGGPNESDPARRVAGVLSGMSRGHTTSQRRLPFYWWEAPEGIAGAMYAIRPSVAAVFLAAQLNATQSAQPEPP</sequence>